<name>A0AAE8N4K4_9PEZI</name>
<comment type="caution">
    <text evidence="2">The sequence shown here is derived from an EMBL/GenBank/DDBJ whole genome shotgun (WGS) entry which is preliminary data.</text>
</comment>
<dbReference type="PROSITE" id="PS50181">
    <property type="entry name" value="FBOX"/>
    <property type="match status" value="1"/>
</dbReference>
<sequence length="175" mass="19451">MAQASLPSSATCLVDLPNEILFDVLGFLDVSDLLSTSRVNRHLRHLSLTPLLHARRLRSNRAILPPLLTSPSRPTRSDLIARSIVRPRTTAVSSRLNRSLTAIRLARRLAARPSLEMLVQRAVLPRECVPGLAVVHVAPGLVARRRAIERERLKDGLRGFVGMLGEGRRREQRGN</sequence>
<dbReference type="SMART" id="SM00256">
    <property type="entry name" value="FBOX"/>
    <property type="match status" value="1"/>
</dbReference>
<dbReference type="AlphaFoldDB" id="A0AAE8N4K4"/>
<dbReference type="Proteomes" id="UP001187682">
    <property type="component" value="Unassembled WGS sequence"/>
</dbReference>
<evidence type="ECO:0000313" key="2">
    <source>
        <dbReference type="EMBL" id="SPO04737.1"/>
    </source>
</evidence>
<dbReference type="Gene3D" id="1.20.1280.50">
    <property type="match status" value="1"/>
</dbReference>
<feature type="domain" description="F-box" evidence="1">
    <location>
        <begin position="10"/>
        <end position="57"/>
    </location>
</feature>
<dbReference type="InterPro" id="IPR036047">
    <property type="entry name" value="F-box-like_dom_sf"/>
</dbReference>
<keyword evidence="3" id="KW-1185">Reference proteome</keyword>
<dbReference type="EMBL" id="ONZQ02000011">
    <property type="protein sequence ID" value="SPO04737.1"/>
    <property type="molecule type" value="Genomic_DNA"/>
</dbReference>
<dbReference type="InterPro" id="IPR001810">
    <property type="entry name" value="F-box_dom"/>
</dbReference>
<dbReference type="Pfam" id="PF12937">
    <property type="entry name" value="F-box-like"/>
    <property type="match status" value="1"/>
</dbReference>
<accession>A0AAE8N4K4</accession>
<evidence type="ECO:0000313" key="3">
    <source>
        <dbReference type="Proteomes" id="UP001187682"/>
    </source>
</evidence>
<evidence type="ECO:0000259" key="1">
    <source>
        <dbReference type="PROSITE" id="PS50181"/>
    </source>
</evidence>
<dbReference type="SUPFAM" id="SSF81383">
    <property type="entry name" value="F-box domain"/>
    <property type="match status" value="1"/>
</dbReference>
<organism evidence="2 3">
    <name type="scientific">Cephalotrichum gorgonifer</name>
    <dbReference type="NCBI Taxonomy" id="2041049"/>
    <lineage>
        <taxon>Eukaryota</taxon>
        <taxon>Fungi</taxon>
        <taxon>Dikarya</taxon>
        <taxon>Ascomycota</taxon>
        <taxon>Pezizomycotina</taxon>
        <taxon>Sordariomycetes</taxon>
        <taxon>Hypocreomycetidae</taxon>
        <taxon>Microascales</taxon>
        <taxon>Microascaceae</taxon>
        <taxon>Cephalotrichum</taxon>
    </lineage>
</organism>
<proteinExistence type="predicted"/>
<reference evidence="2" key="1">
    <citation type="submission" date="2018-03" db="EMBL/GenBank/DDBJ databases">
        <authorList>
            <person name="Guldener U."/>
        </authorList>
    </citation>
    <scope>NUCLEOTIDE SEQUENCE</scope>
</reference>
<protein>
    <recommendedName>
        <fullName evidence="1">F-box domain-containing protein</fullName>
    </recommendedName>
</protein>
<gene>
    <name evidence="2" type="ORF">DNG_07422</name>
</gene>
<dbReference type="Gene3D" id="6.10.140.2040">
    <property type="match status" value="1"/>
</dbReference>